<dbReference type="EMBL" id="AMQN01010199">
    <property type="status" value="NOT_ANNOTATED_CDS"/>
    <property type="molecule type" value="Genomic_DNA"/>
</dbReference>
<evidence type="ECO:0000313" key="2">
    <source>
        <dbReference type="EnsemblMetazoa" id="CapteP212461"/>
    </source>
</evidence>
<organism evidence="1">
    <name type="scientific">Capitella teleta</name>
    <name type="common">Polychaete worm</name>
    <dbReference type="NCBI Taxonomy" id="283909"/>
    <lineage>
        <taxon>Eukaryota</taxon>
        <taxon>Metazoa</taxon>
        <taxon>Spiralia</taxon>
        <taxon>Lophotrochozoa</taxon>
        <taxon>Annelida</taxon>
        <taxon>Polychaeta</taxon>
        <taxon>Sedentaria</taxon>
        <taxon>Scolecida</taxon>
        <taxon>Capitellidae</taxon>
        <taxon>Capitella</taxon>
    </lineage>
</organism>
<dbReference type="EMBL" id="AMQN01010200">
    <property type="status" value="NOT_ANNOTATED_CDS"/>
    <property type="molecule type" value="Genomic_DNA"/>
</dbReference>
<dbReference type="EnsemblMetazoa" id="CapteT212461">
    <property type="protein sequence ID" value="CapteP212461"/>
    <property type="gene ID" value="CapteG212461"/>
</dbReference>
<protein>
    <submittedName>
        <fullName evidence="1 2">Uncharacterized protein</fullName>
    </submittedName>
</protein>
<keyword evidence="3" id="KW-1185">Reference proteome</keyword>
<dbReference type="PANTHER" id="PTHR47456:SF1">
    <property type="entry name" value="PHD-TYPE DOMAIN-CONTAINING PROTEIN"/>
    <property type="match status" value="1"/>
</dbReference>
<reference evidence="1 3" key="2">
    <citation type="journal article" date="2013" name="Nature">
        <title>Insights into bilaterian evolution from three spiralian genomes.</title>
        <authorList>
            <person name="Simakov O."/>
            <person name="Marletaz F."/>
            <person name="Cho S.J."/>
            <person name="Edsinger-Gonzales E."/>
            <person name="Havlak P."/>
            <person name="Hellsten U."/>
            <person name="Kuo D.H."/>
            <person name="Larsson T."/>
            <person name="Lv J."/>
            <person name="Arendt D."/>
            <person name="Savage R."/>
            <person name="Osoegawa K."/>
            <person name="de Jong P."/>
            <person name="Grimwood J."/>
            <person name="Chapman J.A."/>
            <person name="Shapiro H."/>
            <person name="Aerts A."/>
            <person name="Otillar R.P."/>
            <person name="Terry A.Y."/>
            <person name="Boore J.L."/>
            <person name="Grigoriev I.V."/>
            <person name="Lindberg D.R."/>
            <person name="Seaver E.C."/>
            <person name="Weisblat D.A."/>
            <person name="Putnam N.H."/>
            <person name="Rokhsar D.S."/>
        </authorList>
    </citation>
    <scope>NUCLEOTIDE SEQUENCE</scope>
    <source>
        <strain evidence="1 3">I ESC-2004</strain>
    </source>
</reference>
<accession>R7U7B7</accession>
<dbReference type="STRING" id="283909.R7U7B7"/>
<dbReference type="EMBL" id="KB307289">
    <property type="protein sequence ID" value="ELT99030.1"/>
    <property type="molecule type" value="Genomic_DNA"/>
</dbReference>
<dbReference type="HOGENOM" id="CLU_061041_0_0_1"/>
<evidence type="ECO:0000313" key="3">
    <source>
        <dbReference type="Proteomes" id="UP000014760"/>
    </source>
</evidence>
<sequence length="383" mass="44595">MYWVTYITSANCLVKDAVIIIAAVAKQFAFLSKLSTTLYMEMTVVMFCDFHRAQAWYRWMRSNGSAKNSLKFLLQQVADAASYPDFIERCNSLNESPDYSEKARDWFMKHWLSHQQRWVRYWRLMVPHTPWTTNGVETLHHTLKAKFLAHYGDRSLQGFLFAVLTKYLPSMMKDCRAANLAITCARVFKGKMPDFLVKRPQRVMDHCLKRLPGTLDVKVLLKGHAHCFGKHWHSLQEQYLDHPVFKLDEEVLTMKTFLGYRKVYFSGFLQKNRTLNLQVKPKEKPKLAVPPLRKKRKSPEDFNPGQSVKNPAGYLVACRDGILLRDVELATVLKTDEWLSDADLNMFMHCAALQAPLLQIRVLECFAMRRLIEGKRLNARNKK</sequence>
<dbReference type="Proteomes" id="UP000014760">
    <property type="component" value="Unassembled WGS sequence"/>
</dbReference>
<evidence type="ECO:0000313" key="1">
    <source>
        <dbReference type="EMBL" id="ELT99030.1"/>
    </source>
</evidence>
<dbReference type="AlphaFoldDB" id="R7U7B7"/>
<reference evidence="3" key="1">
    <citation type="submission" date="2012-12" db="EMBL/GenBank/DDBJ databases">
        <authorList>
            <person name="Hellsten U."/>
            <person name="Grimwood J."/>
            <person name="Chapman J.A."/>
            <person name="Shapiro H."/>
            <person name="Aerts A."/>
            <person name="Otillar R.P."/>
            <person name="Terry A.Y."/>
            <person name="Boore J.L."/>
            <person name="Simakov O."/>
            <person name="Marletaz F."/>
            <person name="Cho S.-J."/>
            <person name="Edsinger-Gonzales E."/>
            <person name="Havlak P."/>
            <person name="Kuo D.-H."/>
            <person name="Larsson T."/>
            <person name="Lv J."/>
            <person name="Arendt D."/>
            <person name="Savage R."/>
            <person name="Osoegawa K."/>
            <person name="de Jong P."/>
            <person name="Lindberg D.R."/>
            <person name="Seaver E.C."/>
            <person name="Weisblat D.A."/>
            <person name="Putnam N.H."/>
            <person name="Grigoriev I.V."/>
            <person name="Rokhsar D.S."/>
        </authorList>
    </citation>
    <scope>NUCLEOTIDE SEQUENCE</scope>
    <source>
        <strain evidence="3">I ESC-2004</strain>
    </source>
</reference>
<gene>
    <name evidence="1" type="ORF">CAPTEDRAFT_212461</name>
</gene>
<proteinExistence type="predicted"/>
<reference evidence="2" key="3">
    <citation type="submission" date="2015-06" db="UniProtKB">
        <authorList>
            <consortium name="EnsemblMetazoa"/>
        </authorList>
    </citation>
    <scope>IDENTIFICATION</scope>
</reference>
<dbReference type="PANTHER" id="PTHR47456">
    <property type="entry name" value="PHD-TYPE DOMAIN-CONTAINING PROTEIN"/>
    <property type="match status" value="1"/>
</dbReference>
<name>R7U7B7_CAPTE</name>